<dbReference type="FunFam" id="3.40.50.300:FF:000014">
    <property type="entry name" value="DNA polymerase III subunit gamma/tau"/>
    <property type="match status" value="1"/>
</dbReference>
<dbReference type="GO" id="GO:0003887">
    <property type="term" value="F:DNA-directed DNA polymerase activity"/>
    <property type="evidence" value="ECO:0007669"/>
    <property type="project" value="UniProtKB-KW"/>
</dbReference>
<comment type="similarity">
    <text evidence="1 11">Belongs to the DnaX/STICHEL family.</text>
</comment>
<evidence type="ECO:0000256" key="4">
    <source>
        <dbReference type="ARBA" id="ARBA00022705"/>
    </source>
</evidence>
<dbReference type="AlphaFoldDB" id="A0A7C0Z944"/>
<comment type="subunit">
    <text evidence="11">DNA polymerase III contains a core (composed of alpha, epsilon and theta chains) that associates with a tau subunit. This core dimerizes to form the POLIII' complex. PolIII' associates with the gamma complex (composed of gamma, delta, delta', psi and chi chains) and with the beta chain to form the complete DNA polymerase III complex.</text>
</comment>
<dbReference type="InterPro" id="IPR012763">
    <property type="entry name" value="DNA_pol_III_sug/sutau_N"/>
</dbReference>
<evidence type="ECO:0000313" key="14">
    <source>
        <dbReference type="EMBL" id="HDI82570.1"/>
    </source>
</evidence>
<name>A0A7C0Z944_UNCW3</name>
<dbReference type="InterPro" id="IPR001270">
    <property type="entry name" value="ClpA/B"/>
</dbReference>
<dbReference type="PANTHER" id="PTHR11669">
    <property type="entry name" value="REPLICATION FACTOR C / DNA POLYMERASE III GAMMA-TAU SUBUNIT"/>
    <property type="match status" value="1"/>
</dbReference>
<dbReference type="CDD" id="cd18137">
    <property type="entry name" value="HLD_clamp_pol_III_gamma_tau"/>
    <property type="match status" value="1"/>
</dbReference>
<evidence type="ECO:0000256" key="10">
    <source>
        <dbReference type="ARBA" id="ARBA00049244"/>
    </source>
</evidence>
<feature type="compositionally biased region" description="Basic and acidic residues" evidence="12">
    <location>
        <begin position="378"/>
        <end position="392"/>
    </location>
</feature>
<dbReference type="Pfam" id="PF13177">
    <property type="entry name" value="DNA_pol3_delta2"/>
    <property type="match status" value="1"/>
</dbReference>
<dbReference type="EC" id="2.7.7.7" evidence="11"/>
<evidence type="ECO:0000256" key="1">
    <source>
        <dbReference type="ARBA" id="ARBA00006360"/>
    </source>
</evidence>
<dbReference type="Proteomes" id="UP000885847">
    <property type="component" value="Unassembled WGS sequence"/>
</dbReference>
<dbReference type="Pfam" id="PF12169">
    <property type="entry name" value="DNA_pol3_gamma3"/>
    <property type="match status" value="1"/>
</dbReference>
<evidence type="ECO:0000259" key="13">
    <source>
        <dbReference type="SMART" id="SM00382"/>
    </source>
</evidence>
<evidence type="ECO:0000256" key="2">
    <source>
        <dbReference type="ARBA" id="ARBA00022679"/>
    </source>
</evidence>
<comment type="function">
    <text evidence="11">DNA polymerase III is a complex, multichain enzyme responsible for most of the replicative synthesis in bacteria. This DNA polymerase also exhibits 3' to 5' exonuclease activity.</text>
</comment>
<dbReference type="PANTHER" id="PTHR11669:SF0">
    <property type="entry name" value="PROTEIN STICHEL-LIKE 2"/>
    <property type="match status" value="1"/>
</dbReference>
<evidence type="ECO:0000256" key="8">
    <source>
        <dbReference type="ARBA" id="ARBA00022840"/>
    </source>
</evidence>
<comment type="caution">
    <text evidence="14">The sequence shown here is derived from an EMBL/GenBank/DDBJ whole genome shotgun (WGS) entry which is preliminary data.</text>
</comment>
<dbReference type="NCBIfam" id="TIGR02397">
    <property type="entry name" value="dnaX_nterm"/>
    <property type="match status" value="1"/>
</dbReference>
<evidence type="ECO:0000256" key="11">
    <source>
        <dbReference type="RuleBase" id="RU364063"/>
    </source>
</evidence>
<keyword evidence="4 11" id="KW-0235">DNA replication</keyword>
<feature type="region of interest" description="Disordered" evidence="12">
    <location>
        <begin position="373"/>
        <end position="396"/>
    </location>
</feature>
<dbReference type="InterPro" id="IPR003593">
    <property type="entry name" value="AAA+_ATPase"/>
</dbReference>
<keyword evidence="6 11" id="KW-0547">Nucleotide-binding</keyword>
<dbReference type="GO" id="GO:0006261">
    <property type="term" value="P:DNA-templated DNA replication"/>
    <property type="evidence" value="ECO:0007669"/>
    <property type="project" value="TreeGrafter"/>
</dbReference>
<keyword evidence="8 11" id="KW-0067">ATP-binding</keyword>
<dbReference type="SUPFAM" id="SSF48019">
    <property type="entry name" value="post-AAA+ oligomerization domain-like"/>
    <property type="match status" value="1"/>
</dbReference>
<feature type="domain" description="AAA+ ATPase" evidence="13">
    <location>
        <begin position="37"/>
        <end position="179"/>
    </location>
</feature>
<dbReference type="Gene3D" id="1.10.8.60">
    <property type="match status" value="1"/>
</dbReference>
<reference evidence="14" key="1">
    <citation type="journal article" date="2020" name="mSystems">
        <title>Genome- and Community-Level Interaction Insights into Carbon Utilization and Element Cycling Functions of Hydrothermarchaeota in Hydrothermal Sediment.</title>
        <authorList>
            <person name="Zhou Z."/>
            <person name="Liu Y."/>
            <person name="Xu W."/>
            <person name="Pan J."/>
            <person name="Luo Z.H."/>
            <person name="Li M."/>
        </authorList>
    </citation>
    <scope>NUCLEOTIDE SEQUENCE [LARGE SCALE GENOMIC DNA]</scope>
    <source>
        <strain evidence="14">HyVt-102</strain>
    </source>
</reference>
<keyword evidence="3 11" id="KW-0548">Nucleotidyltransferase</keyword>
<dbReference type="SUPFAM" id="SSF52540">
    <property type="entry name" value="P-loop containing nucleoside triphosphate hydrolases"/>
    <property type="match status" value="1"/>
</dbReference>
<dbReference type="InterPro" id="IPR022754">
    <property type="entry name" value="DNA_pol_III_gamma-3"/>
</dbReference>
<dbReference type="PRINTS" id="PR00300">
    <property type="entry name" value="CLPPROTEASEA"/>
</dbReference>
<sequence>MAYIVLARKYRPQTFEEVVGQEHVTRTLKNALKEGKIGHAYLFAGPRGVGKTSVARILAKALNCEKGITPEPCNKCERCREITEGRSVDVLEIDGASNRRIEEIRNLREGVGYAPANSRYKVYIIDEVHMLTNEAFNALLKTLEEPPPHVVFIFATTEPHRVPATIMSRCQRFDFRKLTTGEILKRLKEIKEKEGIKITDEALNLIAYRADGALRDAEVAIEQLTAYTEDEISLQDIKEVFGFIDKSFYIELIKGVIEQDDRKIISEIENIFEQGFDLKEFVVGLIDFLRELLLSRLDVKNPFSIEEDPEIKRMAGSTDEDNLVAMLNLAVELERSLRYINYSRAMVELYLLKMARIPYIKKVSELISGAEKGTPSVEAKKGEPEPPPRIEEEPLTGEKLWERIKEEILKKASGGLRTLVNSVVFENFDKNEKRLLLSNPRKTAHTDEHIFQIESVAKDILGYEIRVSITTPVQEQKRDERIGKGLIGHPLVNKAVKLFGVEDIY</sequence>
<dbReference type="GO" id="GO:0003677">
    <property type="term" value="F:DNA binding"/>
    <property type="evidence" value="ECO:0007669"/>
    <property type="project" value="InterPro"/>
</dbReference>
<dbReference type="GO" id="GO:0046872">
    <property type="term" value="F:metal ion binding"/>
    <property type="evidence" value="ECO:0007669"/>
    <property type="project" value="UniProtKB-KW"/>
</dbReference>
<dbReference type="InterPro" id="IPR027417">
    <property type="entry name" value="P-loop_NTPase"/>
</dbReference>
<dbReference type="NCBIfam" id="NF004046">
    <property type="entry name" value="PRK05563.1"/>
    <property type="match status" value="1"/>
</dbReference>
<accession>A0A7C0Z944</accession>
<dbReference type="InterPro" id="IPR050238">
    <property type="entry name" value="DNA_Rep/Repair_Clamp_Loader"/>
</dbReference>
<dbReference type="CDD" id="cd00009">
    <property type="entry name" value="AAA"/>
    <property type="match status" value="1"/>
</dbReference>
<keyword evidence="7" id="KW-0862">Zinc</keyword>
<comment type="catalytic activity">
    <reaction evidence="10 11">
        <text>DNA(n) + a 2'-deoxyribonucleoside 5'-triphosphate = DNA(n+1) + diphosphate</text>
        <dbReference type="Rhea" id="RHEA:22508"/>
        <dbReference type="Rhea" id="RHEA-COMP:17339"/>
        <dbReference type="Rhea" id="RHEA-COMP:17340"/>
        <dbReference type="ChEBI" id="CHEBI:33019"/>
        <dbReference type="ChEBI" id="CHEBI:61560"/>
        <dbReference type="ChEBI" id="CHEBI:173112"/>
        <dbReference type="EC" id="2.7.7.7"/>
    </reaction>
</comment>
<evidence type="ECO:0000256" key="6">
    <source>
        <dbReference type="ARBA" id="ARBA00022741"/>
    </source>
</evidence>
<evidence type="ECO:0000256" key="12">
    <source>
        <dbReference type="SAM" id="MobiDB-lite"/>
    </source>
</evidence>
<evidence type="ECO:0000256" key="5">
    <source>
        <dbReference type="ARBA" id="ARBA00022723"/>
    </source>
</evidence>
<evidence type="ECO:0000256" key="9">
    <source>
        <dbReference type="ARBA" id="ARBA00022932"/>
    </source>
</evidence>
<dbReference type="SMART" id="SM00382">
    <property type="entry name" value="AAA"/>
    <property type="match status" value="1"/>
</dbReference>
<keyword evidence="2 11" id="KW-0808">Transferase</keyword>
<dbReference type="Gene3D" id="3.40.50.300">
    <property type="entry name" value="P-loop containing nucleotide triphosphate hydrolases"/>
    <property type="match status" value="1"/>
</dbReference>
<keyword evidence="9 11" id="KW-0239">DNA-directed DNA polymerase</keyword>
<evidence type="ECO:0000256" key="3">
    <source>
        <dbReference type="ARBA" id="ARBA00022695"/>
    </source>
</evidence>
<dbReference type="Gene3D" id="1.20.272.10">
    <property type="match status" value="1"/>
</dbReference>
<protein>
    <recommendedName>
        <fullName evidence="11">DNA polymerase III subunit gamma/tau</fullName>
        <ecNumber evidence="11">2.7.7.7</ecNumber>
    </recommendedName>
</protein>
<dbReference type="InterPro" id="IPR008921">
    <property type="entry name" value="DNA_pol3_clamp-load_cplx_C"/>
</dbReference>
<dbReference type="InterPro" id="IPR045085">
    <property type="entry name" value="HLD_clamp_pol_III_gamma_tau"/>
</dbReference>
<dbReference type="GO" id="GO:0009360">
    <property type="term" value="C:DNA polymerase III complex"/>
    <property type="evidence" value="ECO:0007669"/>
    <property type="project" value="InterPro"/>
</dbReference>
<proteinExistence type="inferred from homology"/>
<dbReference type="EMBL" id="DQWE01000095">
    <property type="protein sequence ID" value="HDI82570.1"/>
    <property type="molecule type" value="Genomic_DNA"/>
</dbReference>
<gene>
    <name evidence="11 14" type="primary">dnaX</name>
    <name evidence="14" type="ORF">ENF18_02110</name>
</gene>
<dbReference type="GO" id="GO:0005524">
    <property type="term" value="F:ATP binding"/>
    <property type="evidence" value="ECO:0007669"/>
    <property type="project" value="UniProtKB-KW"/>
</dbReference>
<evidence type="ECO:0000256" key="7">
    <source>
        <dbReference type="ARBA" id="ARBA00022833"/>
    </source>
</evidence>
<keyword evidence="5" id="KW-0479">Metal-binding</keyword>
<organism evidence="14">
    <name type="scientific">candidate division WOR-3 bacterium</name>
    <dbReference type="NCBI Taxonomy" id="2052148"/>
    <lineage>
        <taxon>Bacteria</taxon>
        <taxon>Bacteria division WOR-3</taxon>
    </lineage>
</organism>